<dbReference type="Proteomes" id="UP000014680">
    <property type="component" value="Unassembled WGS sequence"/>
</dbReference>
<organism evidence="9 10">
    <name type="scientific">Entamoeba invadens IP1</name>
    <dbReference type="NCBI Taxonomy" id="370355"/>
    <lineage>
        <taxon>Eukaryota</taxon>
        <taxon>Amoebozoa</taxon>
        <taxon>Evosea</taxon>
        <taxon>Archamoebae</taxon>
        <taxon>Mastigamoebida</taxon>
        <taxon>Entamoebidae</taxon>
        <taxon>Entamoeba</taxon>
    </lineage>
</organism>
<keyword evidence="6" id="KW-0653">Protein transport</keyword>
<evidence type="ECO:0000256" key="2">
    <source>
        <dbReference type="ARBA" id="ARBA00004496"/>
    </source>
</evidence>
<keyword evidence="7" id="KW-0539">Nucleus</keyword>
<dbReference type="SUPFAM" id="SSF48371">
    <property type="entry name" value="ARM repeat"/>
    <property type="match status" value="1"/>
</dbReference>
<dbReference type="KEGG" id="eiv:EIN_064690"/>
<protein>
    <submittedName>
        <fullName evidence="9">Importin beta-3, putative</fullName>
    </submittedName>
</protein>
<dbReference type="GO" id="GO:0006606">
    <property type="term" value="P:protein import into nucleus"/>
    <property type="evidence" value="ECO:0007669"/>
    <property type="project" value="InterPro"/>
</dbReference>
<keyword evidence="3" id="KW-0813">Transport</keyword>
<dbReference type="Pfam" id="PF25780">
    <property type="entry name" value="TPR_IPO5"/>
    <property type="match status" value="1"/>
</dbReference>
<dbReference type="OMA" id="CSEMENG"/>
<dbReference type="GO" id="GO:0005737">
    <property type="term" value="C:cytoplasm"/>
    <property type="evidence" value="ECO:0007669"/>
    <property type="project" value="UniProtKB-SubCell"/>
</dbReference>
<dbReference type="GeneID" id="14883271"/>
<evidence type="ECO:0000256" key="1">
    <source>
        <dbReference type="ARBA" id="ARBA00004123"/>
    </source>
</evidence>
<dbReference type="InterPro" id="IPR011989">
    <property type="entry name" value="ARM-like"/>
</dbReference>
<gene>
    <name evidence="9" type="ORF">EIN_064690</name>
</gene>
<dbReference type="EMBL" id="KB207140">
    <property type="protein sequence ID" value="ELP84234.1"/>
    <property type="molecule type" value="Genomic_DNA"/>
</dbReference>
<evidence type="ECO:0000256" key="6">
    <source>
        <dbReference type="ARBA" id="ARBA00022927"/>
    </source>
</evidence>
<feature type="domain" description="IPO4/5-like TPR repeats" evidence="8">
    <location>
        <begin position="101"/>
        <end position="237"/>
    </location>
</feature>
<dbReference type="RefSeq" id="XP_004183580.1">
    <property type="nucleotide sequence ID" value="XM_004183532.1"/>
</dbReference>
<keyword evidence="10" id="KW-1185">Reference proteome</keyword>
<evidence type="ECO:0000259" key="8">
    <source>
        <dbReference type="Pfam" id="PF25780"/>
    </source>
</evidence>
<dbReference type="InterPro" id="IPR016024">
    <property type="entry name" value="ARM-type_fold"/>
</dbReference>
<dbReference type="PANTHER" id="PTHR10527">
    <property type="entry name" value="IMPORTIN BETA"/>
    <property type="match status" value="1"/>
</dbReference>
<dbReference type="InterPro" id="IPR040122">
    <property type="entry name" value="Importin_beta"/>
</dbReference>
<dbReference type="AlphaFoldDB" id="A0A0A1TV68"/>
<evidence type="ECO:0000256" key="7">
    <source>
        <dbReference type="ARBA" id="ARBA00023242"/>
    </source>
</evidence>
<name>A0A0A1TV68_ENTIV</name>
<keyword evidence="5" id="KW-0677">Repeat</keyword>
<keyword evidence="4" id="KW-0963">Cytoplasm</keyword>
<dbReference type="InterPro" id="IPR057672">
    <property type="entry name" value="TPR_IPO4/5"/>
</dbReference>
<evidence type="ECO:0000313" key="10">
    <source>
        <dbReference type="Proteomes" id="UP000014680"/>
    </source>
</evidence>
<proteinExistence type="predicted"/>
<accession>A0A0A1TV68</accession>
<reference evidence="9 10" key="1">
    <citation type="submission" date="2012-10" db="EMBL/GenBank/DDBJ databases">
        <authorList>
            <person name="Zafar N."/>
            <person name="Inman J."/>
            <person name="Hall N."/>
            <person name="Lorenzi H."/>
            <person name="Caler E."/>
        </authorList>
    </citation>
    <scope>NUCLEOTIDE SEQUENCE [LARGE SCALE GENOMIC DNA]</scope>
    <source>
        <strain evidence="9 10">IP1</strain>
    </source>
</reference>
<evidence type="ECO:0000256" key="5">
    <source>
        <dbReference type="ARBA" id="ARBA00022737"/>
    </source>
</evidence>
<dbReference type="Gene3D" id="1.25.10.10">
    <property type="entry name" value="Leucine-rich Repeat Variant"/>
    <property type="match status" value="1"/>
</dbReference>
<evidence type="ECO:0000313" key="9">
    <source>
        <dbReference type="EMBL" id="ELP84234.1"/>
    </source>
</evidence>
<comment type="subcellular location">
    <subcellularLocation>
        <location evidence="2">Cytoplasm</location>
    </subcellularLocation>
    <subcellularLocation>
        <location evidence="1">Nucleus</location>
    </subcellularLocation>
</comment>
<evidence type="ECO:0000256" key="4">
    <source>
        <dbReference type="ARBA" id="ARBA00022490"/>
    </source>
</evidence>
<evidence type="ECO:0000256" key="3">
    <source>
        <dbReference type="ARBA" id="ARBA00022448"/>
    </source>
</evidence>
<sequence length="1095" mass="124340">MDFKQVILSLNSPNNELRNNAEKLYMNALENDSNNFLNAHVELMSSPEEVTRKAVLVYLHTAFNKKIQPPFFNRIAPQSQSQLFLHLIALFKNEPSVSVIRSVSDVLTDICISLSASETYNFQSYFDTILAIIQSPIVNQRLLCQMCISSMLLIITDEQQLKFTPTLLNVLKLGMADTSIEVNLAALDSFISSISLYDKETMQKEQRTFIELMPSAIQVFGKILATNDSKLIAQAIVILDQFYVVPREITKNYIMMFVHGLITVANNTAFVTEIQISAINAILEIVGPFKLLFKRETAAMNSVLEKVFLWSNMLSNDVQSWNNLEDIEEPEEELAEGMLMKMGEMFGGEILYNFVMHHIGETWTSQYTTLNWFLLSLEDGRHFYKNNLDSLIALVQRLVTSQHPRVRYMALKLLDNINNKFVKRSQRYIEFSLNAANSALNDQFIPVIRCGCDIISTIIDNDMVPPKTFEPIASAMLQKMIEIMEKSQNYKLFISALTVMNFIIHYMKGYINSIVPVLYTFLKTKLVYTDQAYARSDEKDKLKLLKIKARLIEGMSLIVFASVQCVSADMVAEIFGIVFKVFSLPDTEKDELMPYAEKALTRLSPLMKDKMAPYLQTIVPCVVQKAMAKPRIQLNDETVDIGDDWASSSFLGTNVSLKTSDIDDKVDALSTLDLFVEELGELMVPYIEQMTPLVECMSFSMDSSVRMKAVTLTRTMFKKRMEVLRKTYNERAVAEMKSSEFYKKMFVKFVMCIKKEIEDTVVLHEVESFREIIEDLGVNGLTGEELKVLFEMFTFVFNDYKTSENYKNVASEGLQALTDEEMEMINHSVETESDSVMTCGRLFECIVMNNTQMYWEYYQTILNPLVIEFYTGSETFVSVALPYLGALATVGKREEMALQLTRDILNKIGTESGLDAQFNGMVVLVSILKTYSDEFVKNVLEAIVVKMNVMNQLRGGERNDLFEMATMVTGALLIFHQNLCKSVGIDVKNKVEEWFGTAINVHTVGEFAIDLSIEAVLAGVLIIDTENKLSMYVNYIGNTMEDETLDGAQFAKLRNVLAILKAKFSDEVFGKIWNTLSIDAKAQFTLVITGKTPLE</sequence>
<dbReference type="OrthoDB" id="543373at2759"/>
<dbReference type="VEuPathDB" id="AmoebaDB:EIN_064690"/>